<dbReference type="InterPro" id="IPR032675">
    <property type="entry name" value="LRR_dom_sf"/>
</dbReference>
<gene>
    <name evidence="2" type="ORF">HMN09_01118800</name>
</gene>
<protein>
    <submittedName>
        <fullName evidence="2">F-box domain-containing protein</fullName>
    </submittedName>
</protein>
<feature type="domain" description="F-box" evidence="1">
    <location>
        <begin position="54"/>
        <end position="112"/>
    </location>
</feature>
<proteinExistence type="predicted"/>
<reference evidence="2" key="1">
    <citation type="submission" date="2020-05" db="EMBL/GenBank/DDBJ databases">
        <title>Mycena genomes resolve the evolution of fungal bioluminescence.</title>
        <authorList>
            <person name="Tsai I.J."/>
        </authorList>
    </citation>
    <scope>NUCLEOTIDE SEQUENCE</scope>
    <source>
        <strain evidence="2">110903Hualien_Pintung</strain>
    </source>
</reference>
<dbReference type="Gene3D" id="1.20.1280.50">
    <property type="match status" value="1"/>
</dbReference>
<dbReference type="InterPro" id="IPR001810">
    <property type="entry name" value="F-box_dom"/>
</dbReference>
<evidence type="ECO:0000313" key="3">
    <source>
        <dbReference type="Proteomes" id="UP000613580"/>
    </source>
</evidence>
<sequence length="465" mass="51284">MAAPDLAELLSGARQHLARLDDVPRPQATETISIRRRAKAIDLIASLALVIAPIHQLPSEVLALIFIEIVQPDAWKTADEWHLDTSSFRSALRLSQVCSAWRKVALSNPRLWCVVLPIDGAPDTLDSALIARRFFNLSEPFPLPLFCPSKCPPDMRHEILVASSRASSFDVCSIDLLKDTLGDGCPVLESLQSLHVNVSPKCWRQETAAFLTAENLATVELHNAFFPLPWHRLTKLTLCFPNVDPDDCLDALFQCSGLIDLTLVMQLWEDEPNSKFPSRTLAALESLQLEFVDGELEGISFEGADDWSNHTQTAFTDFLLGAAQLERLCLRSCPLDGGDVQAMLVCAPKLQELEMHRCFALFADALIGNLIYEPADPTAPLAPLLHSIVVNHFVGEEVDEEILGAMIASRAPPGKGKFAVAPWRKIHLCYEESGYSDSDPISPTLRAKIAVLKKRGLDVSIQSLK</sequence>
<dbReference type="Gene3D" id="3.80.10.10">
    <property type="entry name" value="Ribonuclease Inhibitor"/>
    <property type="match status" value="1"/>
</dbReference>
<evidence type="ECO:0000259" key="1">
    <source>
        <dbReference type="Pfam" id="PF12937"/>
    </source>
</evidence>
<dbReference type="Proteomes" id="UP000613580">
    <property type="component" value="Unassembled WGS sequence"/>
</dbReference>
<dbReference type="SUPFAM" id="SSF81383">
    <property type="entry name" value="F-box domain"/>
    <property type="match status" value="1"/>
</dbReference>
<name>A0A8H6SA30_MYCCL</name>
<keyword evidence="3" id="KW-1185">Reference proteome</keyword>
<accession>A0A8H6SA30</accession>
<evidence type="ECO:0000313" key="2">
    <source>
        <dbReference type="EMBL" id="KAF7295760.1"/>
    </source>
</evidence>
<dbReference type="AlphaFoldDB" id="A0A8H6SA30"/>
<dbReference type="SUPFAM" id="SSF52047">
    <property type="entry name" value="RNI-like"/>
    <property type="match status" value="1"/>
</dbReference>
<dbReference type="EMBL" id="JACAZE010000018">
    <property type="protein sequence ID" value="KAF7295760.1"/>
    <property type="molecule type" value="Genomic_DNA"/>
</dbReference>
<dbReference type="OrthoDB" id="2854459at2759"/>
<dbReference type="InterPro" id="IPR036047">
    <property type="entry name" value="F-box-like_dom_sf"/>
</dbReference>
<organism evidence="2 3">
    <name type="scientific">Mycena chlorophos</name>
    <name type="common">Agaric fungus</name>
    <name type="synonym">Agaricus chlorophos</name>
    <dbReference type="NCBI Taxonomy" id="658473"/>
    <lineage>
        <taxon>Eukaryota</taxon>
        <taxon>Fungi</taxon>
        <taxon>Dikarya</taxon>
        <taxon>Basidiomycota</taxon>
        <taxon>Agaricomycotina</taxon>
        <taxon>Agaricomycetes</taxon>
        <taxon>Agaricomycetidae</taxon>
        <taxon>Agaricales</taxon>
        <taxon>Marasmiineae</taxon>
        <taxon>Mycenaceae</taxon>
        <taxon>Mycena</taxon>
    </lineage>
</organism>
<comment type="caution">
    <text evidence="2">The sequence shown here is derived from an EMBL/GenBank/DDBJ whole genome shotgun (WGS) entry which is preliminary data.</text>
</comment>
<dbReference type="Pfam" id="PF12937">
    <property type="entry name" value="F-box-like"/>
    <property type="match status" value="1"/>
</dbReference>